<protein>
    <submittedName>
        <fullName evidence="1">Uncharacterized protein</fullName>
    </submittedName>
</protein>
<gene>
    <name evidence="1" type="ORF">METZ01_LOCUS336729</name>
</gene>
<organism evidence="1">
    <name type="scientific">marine metagenome</name>
    <dbReference type="NCBI Taxonomy" id="408172"/>
    <lineage>
        <taxon>unclassified sequences</taxon>
        <taxon>metagenomes</taxon>
        <taxon>ecological metagenomes</taxon>
    </lineage>
</organism>
<reference evidence="1" key="1">
    <citation type="submission" date="2018-05" db="EMBL/GenBank/DDBJ databases">
        <authorList>
            <person name="Lanie J.A."/>
            <person name="Ng W.-L."/>
            <person name="Kazmierczak K.M."/>
            <person name="Andrzejewski T.M."/>
            <person name="Davidsen T.M."/>
            <person name="Wayne K.J."/>
            <person name="Tettelin H."/>
            <person name="Glass J.I."/>
            <person name="Rusch D."/>
            <person name="Podicherti R."/>
            <person name="Tsui H.-C.T."/>
            <person name="Winkler M.E."/>
        </authorList>
    </citation>
    <scope>NUCLEOTIDE SEQUENCE</scope>
</reference>
<name>A0A382QG44_9ZZZZ</name>
<proteinExistence type="predicted"/>
<accession>A0A382QG44</accession>
<dbReference type="AlphaFoldDB" id="A0A382QG44"/>
<sequence>MPVNAHSEIIDVESEVATKNVELLSAKI</sequence>
<evidence type="ECO:0000313" key="1">
    <source>
        <dbReference type="EMBL" id="SVC83875.1"/>
    </source>
</evidence>
<dbReference type="EMBL" id="UINC01113926">
    <property type="protein sequence ID" value="SVC83875.1"/>
    <property type="molecule type" value="Genomic_DNA"/>
</dbReference>